<dbReference type="Proteomes" id="UP001229421">
    <property type="component" value="Unassembled WGS sequence"/>
</dbReference>
<proteinExistence type="predicted"/>
<gene>
    <name evidence="1" type="ORF">QVD17_11879</name>
</gene>
<evidence type="ECO:0000313" key="2">
    <source>
        <dbReference type="Proteomes" id="UP001229421"/>
    </source>
</evidence>
<name>A0AAD8KU92_TARER</name>
<dbReference type="Pfam" id="PF15365">
    <property type="entry name" value="PNRC"/>
    <property type="match status" value="1"/>
</dbReference>
<reference evidence="1" key="1">
    <citation type="journal article" date="2023" name="bioRxiv">
        <title>Improved chromosome-level genome assembly for marigold (Tagetes erecta).</title>
        <authorList>
            <person name="Jiang F."/>
            <person name="Yuan L."/>
            <person name="Wang S."/>
            <person name="Wang H."/>
            <person name="Xu D."/>
            <person name="Wang A."/>
            <person name="Fan W."/>
        </authorList>
    </citation>
    <scope>NUCLEOTIDE SEQUENCE</scope>
    <source>
        <strain evidence="1">WSJ</strain>
        <tissue evidence="1">Leaf</tissue>
    </source>
</reference>
<dbReference type="EMBL" id="JAUHHV010000003">
    <property type="protein sequence ID" value="KAK1429665.1"/>
    <property type="molecule type" value="Genomic_DNA"/>
</dbReference>
<accession>A0AAD8KU92</accession>
<organism evidence="1 2">
    <name type="scientific">Tagetes erecta</name>
    <name type="common">African marigold</name>
    <dbReference type="NCBI Taxonomy" id="13708"/>
    <lineage>
        <taxon>Eukaryota</taxon>
        <taxon>Viridiplantae</taxon>
        <taxon>Streptophyta</taxon>
        <taxon>Embryophyta</taxon>
        <taxon>Tracheophyta</taxon>
        <taxon>Spermatophyta</taxon>
        <taxon>Magnoliopsida</taxon>
        <taxon>eudicotyledons</taxon>
        <taxon>Gunneridae</taxon>
        <taxon>Pentapetalae</taxon>
        <taxon>asterids</taxon>
        <taxon>campanulids</taxon>
        <taxon>Asterales</taxon>
        <taxon>Asteraceae</taxon>
        <taxon>Asteroideae</taxon>
        <taxon>Heliantheae alliance</taxon>
        <taxon>Tageteae</taxon>
        <taxon>Tagetes</taxon>
    </lineage>
</organism>
<dbReference type="PANTHER" id="PTHR33670:SF17">
    <property type="entry name" value="ANTHER-SPECIFIC PROLINE-RICH PROTEIN APG"/>
    <property type="match status" value="1"/>
</dbReference>
<dbReference type="AlphaFoldDB" id="A0AAD8KU92"/>
<sequence>MLTPPHKSNRRRRSPDKTLVKKNNAKIVYPEHTGSEFFAGSVLVESPPPSSVPIPGFFAKNFVSVGKDDATTELRRILGLEDLGKLVWMMVIKAWFGL</sequence>
<evidence type="ECO:0000313" key="1">
    <source>
        <dbReference type="EMBL" id="KAK1429665.1"/>
    </source>
</evidence>
<dbReference type="InterPro" id="IPR028322">
    <property type="entry name" value="PNRC-like_rgn"/>
</dbReference>
<protein>
    <submittedName>
        <fullName evidence="1">Uncharacterized protein</fullName>
    </submittedName>
</protein>
<dbReference type="PANTHER" id="PTHR33670">
    <property type="entry name" value="SPLICING FACTOR, PROLINE- AND GLUTAMINE-RICH-LIKE"/>
    <property type="match status" value="1"/>
</dbReference>
<comment type="caution">
    <text evidence="1">The sequence shown here is derived from an EMBL/GenBank/DDBJ whole genome shotgun (WGS) entry which is preliminary data.</text>
</comment>
<keyword evidence="2" id="KW-1185">Reference proteome</keyword>
<dbReference type="GO" id="GO:0016071">
    <property type="term" value="P:mRNA metabolic process"/>
    <property type="evidence" value="ECO:0007669"/>
    <property type="project" value="UniProtKB-ARBA"/>
</dbReference>